<dbReference type="AlphaFoldDB" id="A0A6L2P4C3"/>
<reference evidence="1" key="1">
    <citation type="journal article" date="2019" name="Sci. Rep.">
        <title>Draft genome of Tanacetum cinerariifolium, the natural source of mosquito coil.</title>
        <authorList>
            <person name="Yamashiro T."/>
            <person name="Shiraishi A."/>
            <person name="Satake H."/>
            <person name="Nakayama K."/>
        </authorList>
    </citation>
    <scope>NUCLEOTIDE SEQUENCE</scope>
</reference>
<sequence length="115" mass="12923">MNLGTFIPDPLVNFVVYKASDDDIKESLIHTLNGDREIDFNPSMDIEELERLLANDLVPVPSVFDDTLDNSDSMSRSSETSDLFEELITEIGLDDPIPIGIDDSYYNSEGDILFF</sequence>
<accession>A0A6L2P4C3</accession>
<organism evidence="1">
    <name type="scientific">Tanacetum cinerariifolium</name>
    <name type="common">Dalmatian daisy</name>
    <name type="synonym">Chrysanthemum cinerariifolium</name>
    <dbReference type="NCBI Taxonomy" id="118510"/>
    <lineage>
        <taxon>Eukaryota</taxon>
        <taxon>Viridiplantae</taxon>
        <taxon>Streptophyta</taxon>
        <taxon>Embryophyta</taxon>
        <taxon>Tracheophyta</taxon>
        <taxon>Spermatophyta</taxon>
        <taxon>Magnoliopsida</taxon>
        <taxon>eudicotyledons</taxon>
        <taxon>Gunneridae</taxon>
        <taxon>Pentapetalae</taxon>
        <taxon>asterids</taxon>
        <taxon>campanulids</taxon>
        <taxon>Asterales</taxon>
        <taxon>Asteraceae</taxon>
        <taxon>Asteroideae</taxon>
        <taxon>Anthemideae</taxon>
        <taxon>Anthemidinae</taxon>
        <taxon>Tanacetum</taxon>
    </lineage>
</organism>
<gene>
    <name evidence="1" type="ORF">Tci_065134</name>
</gene>
<name>A0A6L2P4C3_TANCI</name>
<comment type="caution">
    <text evidence="1">The sequence shown here is derived from an EMBL/GenBank/DDBJ whole genome shotgun (WGS) entry which is preliminary data.</text>
</comment>
<protein>
    <submittedName>
        <fullName evidence="1">Uncharacterized protein</fullName>
    </submittedName>
</protein>
<evidence type="ECO:0000313" key="1">
    <source>
        <dbReference type="EMBL" id="GEU93156.1"/>
    </source>
</evidence>
<proteinExistence type="predicted"/>
<dbReference type="EMBL" id="BKCJ010010789">
    <property type="protein sequence ID" value="GEU93156.1"/>
    <property type="molecule type" value="Genomic_DNA"/>
</dbReference>